<dbReference type="Proteomes" id="UP000310017">
    <property type="component" value="Chromosome"/>
</dbReference>
<evidence type="ECO:0000259" key="5">
    <source>
        <dbReference type="Pfam" id="PF18962"/>
    </source>
</evidence>
<dbReference type="EMBL" id="CP040710">
    <property type="protein sequence ID" value="QCX01642.1"/>
    <property type="molecule type" value="Genomic_DNA"/>
</dbReference>
<evidence type="ECO:0000313" key="7">
    <source>
        <dbReference type="Proteomes" id="UP000310017"/>
    </source>
</evidence>
<gene>
    <name evidence="6" type="ORF">FGM00_16550</name>
</gene>
<accession>A0A5B7STW5</accession>
<feature type="domain" description="Secretion system C-terminal sorting" evidence="5">
    <location>
        <begin position="1548"/>
        <end position="1618"/>
    </location>
</feature>
<evidence type="ECO:0000256" key="1">
    <source>
        <dbReference type="ARBA" id="ARBA00022614"/>
    </source>
</evidence>
<name>A0A5B7STW5_9FLAO</name>
<dbReference type="InterPro" id="IPR026444">
    <property type="entry name" value="Secre_tail"/>
</dbReference>
<dbReference type="InterPro" id="IPR052574">
    <property type="entry name" value="CDIRP"/>
</dbReference>
<dbReference type="InterPro" id="IPR032675">
    <property type="entry name" value="LRR_dom_sf"/>
</dbReference>
<evidence type="ECO:0000256" key="3">
    <source>
        <dbReference type="ARBA" id="ARBA00022737"/>
    </source>
</evidence>
<dbReference type="SUPFAM" id="SSF52058">
    <property type="entry name" value="L domain-like"/>
    <property type="match status" value="5"/>
</dbReference>
<dbReference type="PROSITE" id="PS51450">
    <property type="entry name" value="LRR"/>
    <property type="match status" value="3"/>
</dbReference>
<evidence type="ECO:0000256" key="2">
    <source>
        <dbReference type="ARBA" id="ARBA00022729"/>
    </source>
</evidence>
<evidence type="ECO:0000256" key="4">
    <source>
        <dbReference type="SAM" id="SignalP"/>
    </source>
</evidence>
<reference evidence="6 7" key="1">
    <citation type="submission" date="2019-05" db="EMBL/GenBank/DDBJ databases">
        <title>Genome sequencing of F202Z8.</title>
        <authorList>
            <person name="Kwon Y.M."/>
        </authorList>
    </citation>
    <scope>NUCLEOTIDE SEQUENCE [LARGE SCALE GENOMIC DNA]</scope>
    <source>
        <strain evidence="6 7">F202Z8</strain>
    </source>
</reference>
<keyword evidence="7" id="KW-1185">Reference proteome</keyword>
<dbReference type="OrthoDB" id="3179827at2"/>
<keyword evidence="1" id="KW-0433">Leucine-rich repeat</keyword>
<dbReference type="Pfam" id="PF18962">
    <property type="entry name" value="Por_Secre_tail"/>
    <property type="match status" value="1"/>
</dbReference>
<dbReference type="KEGG" id="asag:FGM00_16550"/>
<sequence length="1621" mass="174360">MRTQLLSLFLVLHTCFLSAQVFEGFKEVYSQSDVNELGAEGYTAITQGLFIRNSTDITDLTPLSSITSVGALYIGDNEALSQLTGLQNITEVTGIAGEGVYITRNARLADLSGLRGIRELPQRLYIEFNPSLRSVEGLNIRSVPQLAIIGNNALENLNGLENLTEVTTLGLSINSNPSLIDITGLQSLLRANSISFNENNSLVNLNGLQSLTTVDQVGISGNPQLTNYCGLTPWATANPSFSNYFATNNAYNPTVSEIISTCDVNAPTGTTTIPDPNFEQALIDLGYDTGNPDGTVPTANIESAVFLPLRSNGITDLTGIADFKALENLDVYDNAIANVDVSQNTNLLILDMGINMLTQIDLYQNSNLNELYLDENRLTSLDISALPNLRILFVNSNPELSCITVANVADANAQAEWFKDATTSYNVNCDTPPPSTATIIPDPNFEQALIDLGYDVGPINGSVPTANIQNVQTLDVFNRNISDLTGIEDFTSVTFINANSNNLTRLDISENLNLESIGLNENNITELDISANTNLIQLEINDNDLSALDLSQSPQLETLLLSNNPLANGIDLGNLPNLRFLFLTNTGLSSLDLSNNPNLEFIRISGNPLLSCVKVADIAAVEAATNQRDPQTEYRLDCDPPSATTTIPDPNFEQALIDLGYDAGPIDGSVPTASIAVVTDLNVVQKDINSLEGIQDFTSLENLSAALNQLSSVDLSNNSRLTFVELGNNQLTQVNLSGSPLLTNLNLYNNNLQTLDISNLPALVRLAAENNALTELDISQNPEMFDLLLTGNPIRNLNTFQNPRLLALRIGDSQIEALDLSQNMELRLLEAPNGNLNRLNLKNGNNTILNGQGIVGNPVDVSNNPNLSCIQVDNVVFSENNPGWIKDATASYSEDCSLTPAFTTIPDPNFEQALIDSGYDIGPIDGTIPTANIQNVQTLDVFNRNISDLAGIEDFTSVTFINANSNNLTRLDISENLNLESIGLNENNITELNISANTNLVQLEINDNDLSALDLSQSPQLETLLLSNNPLANGIDLGNLPNLRFLFLTNTGLSSLDLSNNPNLEFIRISGNPLLSCVKVGDIAAVEAATNQRDPQTEYRLDCDPPSATTAIPDPNFEQALIDLGYDIGPIDGIIPTANIIEVTRLVISQENINSLEGIQDFANLEELYSNFNSLETLDLSQNAALRILQVGSNQLTSLNLTQNVNLDLLLCDGNELPSLNVSQNTMLRILNCGFNQITSLDVSNNTLLTSLNARFNQLAGLDLSQNPLLEGIVLDRNPLLASLNLRNGNNSIITGFDASVNPNLSCIQVDDVAFAENNPGWTKDATTIYRENCDLPVNNDADGDGVLDADDLCPDTAPGLQVSPNGCALAQLADLALRNIAVSIGSDPCGTAPDGNSVNIEVLGNASITLSIIKDATENIYNDTLSTSDQVNLVQLTEGEYELCVSIPSIPNYAQCYQVNFSSTQNTVSTNIIVLNPGQTYPLTVSGNTSYDINVNGLVTTFDFNDTGAQVLDIPLVVGNNAITISGSTDCGGNTTRNVESVNLLTYPNPTNDVFTVDGLGNADRAQITVQNASGTIVYRAMSVVEDETVTLDIGNLNTGLYFILAETKGTSKSGKIMKR</sequence>
<protein>
    <submittedName>
        <fullName evidence="6">T9SS type A sorting domain-containing protein</fullName>
    </submittedName>
</protein>
<dbReference type="RefSeq" id="WP_138853979.1">
    <property type="nucleotide sequence ID" value="NZ_CP040710.1"/>
</dbReference>
<keyword evidence="3" id="KW-0677">Repeat</keyword>
<dbReference type="PANTHER" id="PTHR47566">
    <property type="match status" value="1"/>
</dbReference>
<dbReference type="Gene3D" id="3.80.10.10">
    <property type="entry name" value="Ribonuclease Inhibitor"/>
    <property type="match status" value="6"/>
</dbReference>
<dbReference type="InterPro" id="IPR018247">
    <property type="entry name" value="EF_Hand_1_Ca_BS"/>
</dbReference>
<dbReference type="PROSITE" id="PS00018">
    <property type="entry name" value="EF_HAND_1"/>
    <property type="match status" value="1"/>
</dbReference>
<feature type="chain" id="PRO_5022962189" evidence="4">
    <location>
        <begin position="20"/>
        <end position="1621"/>
    </location>
</feature>
<dbReference type="NCBIfam" id="TIGR04183">
    <property type="entry name" value="Por_Secre_tail"/>
    <property type="match status" value="1"/>
</dbReference>
<feature type="signal peptide" evidence="4">
    <location>
        <begin position="1"/>
        <end position="19"/>
    </location>
</feature>
<evidence type="ECO:0000313" key="6">
    <source>
        <dbReference type="EMBL" id="QCX01642.1"/>
    </source>
</evidence>
<organism evidence="6 7">
    <name type="scientific">Aggregatimonas sangjinii</name>
    <dbReference type="NCBI Taxonomy" id="2583587"/>
    <lineage>
        <taxon>Bacteria</taxon>
        <taxon>Pseudomonadati</taxon>
        <taxon>Bacteroidota</taxon>
        <taxon>Flavobacteriia</taxon>
        <taxon>Flavobacteriales</taxon>
        <taxon>Flavobacteriaceae</taxon>
        <taxon>Aggregatimonas</taxon>
    </lineage>
</organism>
<proteinExistence type="predicted"/>
<dbReference type="GO" id="GO:0035591">
    <property type="term" value="F:signaling adaptor activity"/>
    <property type="evidence" value="ECO:0007669"/>
    <property type="project" value="TreeGrafter"/>
</dbReference>
<dbReference type="InterPro" id="IPR001611">
    <property type="entry name" value="Leu-rich_rpt"/>
</dbReference>
<keyword evidence="2 4" id="KW-0732">Signal</keyword>
<dbReference type="PANTHER" id="PTHR47566:SF1">
    <property type="entry name" value="PROTEIN NUD1"/>
    <property type="match status" value="1"/>
</dbReference>